<dbReference type="RefSeq" id="WP_126638813.1">
    <property type="nucleotide sequence ID" value="NZ_BIFH01000021.1"/>
</dbReference>
<dbReference type="AlphaFoldDB" id="A0A401YQE9"/>
<feature type="region of interest" description="Disordered" evidence="1">
    <location>
        <begin position="56"/>
        <end position="80"/>
    </location>
</feature>
<name>A0A401YQE9_9ACTN</name>
<proteinExistence type="predicted"/>
<keyword evidence="3" id="KW-1185">Reference proteome</keyword>
<gene>
    <name evidence="2" type="ORF">EHYA_04500</name>
</gene>
<protein>
    <submittedName>
        <fullName evidence="2">Uncharacterized protein</fullName>
    </submittedName>
</protein>
<reference evidence="2 3" key="1">
    <citation type="submission" date="2018-12" db="EMBL/GenBank/DDBJ databases">
        <title>Draft genome sequence of Embleya hyalina NBRC 13850T.</title>
        <authorList>
            <person name="Komaki H."/>
            <person name="Hosoyama A."/>
            <person name="Kimura A."/>
            <person name="Ichikawa N."/>
            <person name="Tamura T."/>
        </authorList>
    </citation>
    <scope>NUCLEOTIDE SEQUENCE [LARGE SCALE GENOMIC DNA]</scope>
    <source>
        <strain evidence="2 3">NBRC 13850</strain>
    </source>
</reference>
<organism evidence="2 3">
    <name type="scientific">Embleya hyalina</name>
    <dbReference type="NCBI Taxonomy" id="516124"/>
    <lineage>
        <taxon>Bacteria</taxon>
        <taxon>Bacillati</taxon>
        <taxon>Actinomycetota</taxon>
        <taxon>Actinomycetes</taxon>
        <taxon>Kitasatosporales</taxon>
        <taxon>Streptomycetaceae</taxon>
        <taxon>Embleya</taxon>
    </lineage>
</organism>
<evidence type="ECO:0000256" key="1">
    <source>
        <dbReference type="SAM" id="MobiDB-lite"/>
    </source>
</evidence>
<comment type="caution">
    <text evidence="2">The sequence shown here is derived from an EMBL/GenBank/DDBJ whole genome shotgun (WGS) entry which is preliminary data.</text>
</comment>
<feature type="compositionally biased region" description="Pro residues" evidence="1">
    <location>
        <begin position="57"/>
        <end position="77"/>
    </location>
</feature>
<evidence type="ECO:0000313" key="2">
    <source>
        <dbReference type="EMBL" id="GCD96813.1"/>
    </source>
</evidence>
<dbReference type="EMBL" id="BIFH01000021">
    <property type="protein sequence ID" value="GCD96813.1"/>
    <property type="molecule type" value="Genomic_DNA"/>
</dbReference>
<evidence type="ECO:0000313" key="3">
    <source>
        <dbReference type="Proteomes" id="UP000286931"/>
    </source>
</evidence>
<sequence length="219" mass="23367">MAGHATTTALSDVRFVGLRFRLVTRGVHRPAPVEVAALTHHGIGDLVSWRAHAVIEPPEPGSPPPAPITAPVPPAEPGSPAEALAAIDRRISGDHPHALIAVPPFAETTIIREQRAYCPALASCVVLDLMTLAAVVRPTATPQSLDGRLRTIGLQPPQDRAATWDAYAVTHLFHTLVGEGVAGRRWSTLEDLARIAGTYPPPIEPEFLPPSDVQESLFD</sequence>
<accession>A0A401YQE9</accession>
<dbReference type="Proteomes" id="UP000286931">
    <property type="component" value="Unassembled WGS sequence"/>
</dbReference>
<dbReference type="OrthoDB" id="3389437at2"/>